<dbReference type="PROSITE" id="PS50893">
    <property type="entry name" value="ABC_TRANSPORTER_2"/>
    <property type="match status" value="1"/>
</dbReference>
<evidence type="ECO:0000256" key="4">
    <source>
        <dbReference type="ARBA" id="ARBA00022840"/>
    </source>
</evidence>
<keyword evidence="3" id="KW-0547">Nucleotide-binding</keyword>
<keyword evidence="4 6" id="KW-0067">ATP-binding</keyword>
<dbReference type="InterPro" id="IPR050153">
    <property type="entry name" value="Metal_Ion_Import_ABC"/>
</dbReference>
<gene>
    <name evidence="6" type="ORF">M9405_00095</name>
</gene>
<dbReference type="InterPro" id="IPR027417">
    <property type="entry name" value="P-loop_NTPase"/>
</dbReference>
<evidence type="ECO:0000259" key="5">
    <source>
        <dbReference type="PROSITE" id="PS50893"/>
    </source>
</evidence>
<dbReference type="SUPFAM" id="SSF52540">
    <property type="entry name" value="P-loop containing nucleoside triphosphate hydrolases"/>
    <property type="match status" value="1"/>
</dbReference>
<dbReference type="PANTHER" id="PTHR42734:SF5">
    <property type="entry name" value="IRON TRANSPORT SYSTEM ATP-BINDING PROTEIN HI_0361-RELATED"/>
    <property type="match status" value="1"/>
</dbReference>
<dbReference type="RefSeq" id="WP_250223262.1">
    <property type="nucleotide sequence ID" value="NZ_CP097762.1"/>
</dbReference>
<dbReference type="EMBL" id="CP097762">
    <property type="protein sequence ID" value="URJ25131.1"/>
    <property type="molecule type" value="Genomic_DNA"/>
</dbReference>
<proteinExistence type="inferred from homology"/>
<reference evidence="6" key="1">
    <citation type="submission" date="2022-05" db="EMBL/GenBank/DDBJ databases">
        <title>Impact of host demography and evolutionary history on endosymbiont molecular evolution: a test in carpenter ants (Genus Camponotus) and their Blochmannia endosymbionts.</title>
        <authorList>
            <person name="Manthey J.D."/>
            <person name="Giron J.C."/>
            <person name="Hruska J.P."/>
        </authorList>
    </citation>
    <scope>NUCLEOTIDE SEQUENCE</scope>
    <source>
        <strain evidence="6">C-006</strain>
    </source>
</reference>
<dbReference type="CDD" id="cd03235">
    <property type="entry name" value="ABC_Metallic_Cations"/>
    <property type="match status" value="1"/>
</dbReference>
<dbReference type="PANTHER" id="PTHR42734">
    <property type="entry name" value="METAL TRANSPORT SYSTEM ATP-BINDING PROTEIN TM_0124-RELATED"/>
    <property type="match status" value="1"/>
</dbReference>
<comment type="similarity">
    <text evidence="1">Belongs to the ABC transporter superfamily.</text>
</comment>
<dbReference type="InterPro" id="IPR003593">
    <property type="entry name" value="AAA+_ATPase"/>
</dbReference>
<dbReference type="Gene3D" id="3.40.50.300">
    <property type="entry name" value="P-loop containing nucleotide triphosphate hydrolases"/>
    <property type="match status" value="1"/>
</dbReference>
<dbReference type="InterPro" id="IPR003439">
    <property type="entry name" value="ABC_transporter-like_ATP-bd"/>
</dbReference>
<evidence type="ECO:0000256" key="3">
    <source>
        <dbReference type="ARBA" id="ARBA00022741"/>
    </source>
</evidence>
<organism evidence="6 7">
    <name type="scientific">Candidatus Blochmannia ocreatus</name>
    <name type="common">nom. nud.</name>
    <dbReference type="NCBI Taxonomy" id="251538"/>
    <lineage>
        <taxon>Bacteria</taxon>
        <taxon>Pseudomonadati</taxon>
        <taxon>Pseudomonadota</taxon>
        <taxon>Gammaproteobacteria</taxon>
        <taxon>Enterobacterales</taxon>
        <taxon>Enterobacteriaceae</taxon>
        <taxon>ant endosymbionts</taxon>
        <taxon>Candidatus Blochmanniella</taxon>
    </lineage>
</organism>
<name>A0ABY4ST19_9ENTR</name>
<dbReference type="SMART" id="SM00382">
    <property type="entry name" value="AAA"/>
    <property type="match status" value="1"/>
</dbReference>
<evidence type="ECO:0000313" key="7">
    <source>
        <dbReference type="Proteomes" id="UP001056834"/>
    </source>
</evidence>
<protein>
    <submittedName>
        <fullName evidence="6">ABC transporter ATP-binding protein</fullName>
    </submittedName>
</protein>
<dbReference type="Pfam" id="PF00005">
    <property type="entry name" value="ABC_tran"/>
    <property type="match status" value="1"/>
</dbReference>
<sequence length="215" mass="23660">MIKLYNLITGYNTNKIGVSITGCIKPGSMIAIVGPNGIGKSTLLKTLAGLLPPISGSLELSNKTNPLSISYLPQKITIDLNFPLTVFDVVSMGCWPGICLIKKLDKKQLAIIWRSLKQVKLLNTLNQYISNLSGGQVQRMLFARVLVQKSSLILLDEPFQGVDLDTCNMMISAIKKLCKFGHTAIVVSHDIKFINKHFSDIFLLTSSCRTCELSM</sequence>
<keyword evidence="7" id="KW-1185">Reference proteome</keyword>
<accession>A0ABY4ST19</accession>
<dbReference type="GO" id="GO:0005524">
    <property type="term" value="F:ATP binding"/>
    <property type="evidence" value="ECO:0007669"/>
    <property type="project" value="UniProtKB-KW"/>
</dbReference>
<evidence type="ECO:0000313" key="6">
    <source>
        <dbReference type="EMBL" id="URJ25131.1"/>
    </source>
</evidence>
<feature type="domain" description="ABC transporter" evidence="5">
    <location>
        <begin position="2"/>
        <end position="215"/>
    </location>
</feature>
<dbReference type="Proteomes" id="UP001056834">
    <property type="component" value="Chromosome"/>
</dbReference>
<keyword evidence="2" id="KW-0813">Transport</keyword>
<evidence type="ECO:0000256" key="1">
    <source>
        <dbReference type="ARBA" id="ARBA00005417"/>
    </source>
</evidence>
<evidence type="ECO:0000256" key="2">
    <source>
        <dbReference type="ARBA" id="ARBA00022448"/>
    </source>
</evidence>